<comment type="caution">
    <text evidence="1">The sequence shown here is derived from an EMBL/GenBank/DDBJ whole genome shotgun (WGS) entry which is preliminary data.</text>
</comment>
<keyword evidence="2" id="KW-1185">Reference proteome</keyword>
<sequence length="82" mass="8971">MMKHLYFHIAQKETDADGSYTMAAVCRTGGDYPMTQDEAQKYMLDIVAHALSISQGSLEADVLQCADLGDLLAGGDYLLARR</sequence>
<proteinExistence type="predicted"/>
<evidence type="ECO:0000313" key="1">
    <source>
        <dbReference type="EMBL" id="MSS16777.1"/>
    </source>
</evidence>
<dbReference type="AlphaFoldDB" id="A0A6L5XAT8"/>
<dbReference type="Proteomes" id="UP000483362">
    <property type="component" value="Unassembled WGS sequence"/>
</dbReference>
<reference evidence="1 2" key="1">
    <citation type="submission" date="2019-08" db="EMBL/GenBank/DDBJ databases">
        <title>In-depth cultivation of the pig gut microbiome towards novel bacterial diversity and tailored functional studies.</title>
        <authorList>
            <person name="Wylensek D."/>
            <person name="Hitch T.C.A."/>
            <person name="Clavel T."/>
        </authorList>
    </citation>
    <scope>NUCLEOTIDE SEQUENCE [LARGE SCALE GENOMIC DNA]</scope>
    <source>
        <strain evidence="1 2">Oil-RF-744-WCA-WT-10</strain>
    </source>
</reference>
<evidence type="ECO:0000313" key="2">
    <source>
        <dbReference type="Proteomes" id="UP000483362"/>
    </source>
</evidence>
<organism evidence="1 2">
    <name type="scientific">Sodaliphilus pleomorphus</name>
    <dbReference type="NCBI Taxonomy" id="2606626"/>
    <lineage>
        <taxon>Bacteria</taxon>
        <taxon>Pseudomonadati</taxon>
        <taxon>Bacteroidota</taxon>
        <taxon>Bacteroidia</taxon>
        <taxon>Bacteroidales</taxon>
        <taxon>Muribaculaceae</taxon>
        <taxon>Sodaliphilus</taxon>
    </lineage>
</organism>
<protein>
    <submittedName>
        <fullName evidence="1">Uncharacterized protein</fullName>
    </submittedName>
</protein>
<dbReference type="RefSeq" id="WP_154328241.1">
    <property type="nucleotide sequence ID" value="NZ_CP045696.1"/>
</dbReference>
<accession>A0A6L5XAT8</accession>
<name>A0A6L5XAT8_9BACT</name>
<dbReference type="EMBL" id="VULT01000004">
    <property type="protein sequence ID" value="MSS16777.1"/>
    <property type="molecule type" value="Genomic_DNA"/>
</dbReference>
<gene>
    <name evidence="1" type="ORF">FYJ29_03205</name>
</gene>